<dbReference type="NCBIfam" id="TIGR02936">
    <property type="entry name" value="fdxN_nitrog"/>
    <property type="match status" value="1"/>
</dbReference>
<dbReference type="Gene3D" id="3.30.70.20">
    <property type="match status" value="1"/>
</dbReference>
<evidence type="ECO:0000313" key="2">
    <source>
        <dbReference type="EMBL" id="KAB2952890.1"/>
    </source>
</evidence>
<dbReference type="OrthoDB" id="9810688at2"/>
<evidence type="ECO:0000259" key="1">
    <source>
        <dbReference type="PROSITE" id="PS51379"/>
    </source>
</evidence>
<keyword evidence="3" id="KW-1185">Reference proteome</keyword>
<dbReference type="EMBL" id="WBXO01000004">
    <property type="protein sequence ID" value="KAB2952890.1"/>
    <property type="molecule type" value="Genomic_DNA"/>
</dbReference>
<protein>
    <submittedName>
        <fullName evidence="2">Ferredoxin III, nif-specific</fullName>
    </submittedName>
</protein>
<feature type="domain" description="4Fe-4S ferredoxin-type" evidence="1">
    <location>
        <begin position="57"/>
        <end position="87"/>
    </location>
</feature>
<comment type="caution">
    <text evidence="2">The sequence shown here is derived from an EMBL/GenBank/DDBJ whole genome shotgun (WGS) entry which is preliminary data.</text>
</comment>
<dbReference type="InterPro" id="IPR017896">
    <property type="entry name" value="4Fe4S_Fe-S-bd"/>
</dbReference>
<dbReference type="SUPFAM" id="SSF54862">
    <property type="entry name" value="4Fe-4S ferredoxins"/>
    <property type="match status" value="1"/>
</dbReference>
<dbReference type="Proteomes" id="UP000468766">
    <property type="component" value="Unassembled WGS sequence"/>
</dbReference>
<dbReference type="AlphaFoldDB" id="A0A6I0EX84"/>
<dbReference type="InterPro" id="IPR014283">
    <property type="entry name" value="FdIII_4_nif"/>
</dbReference>
<sequence>MSKYVTGLTYGGQEWTPKFVQEIDPMKCMGCGRCVKVCAQESLGIEMFEDEDDMQRMVAIISNKDACSGCQACGRVCVKRCHTFEPKLA</sequence>
<dbReference type="PROSITE" id="PS51379">
    <property type="entry name" value="4FE4S_FER_2"/>
    <property type="match status" value="2"/>
</dbReference>
<name>A0A6I0EX84_9FIRM</name>
<organism evidence="2 3">
    <name type="scientific">Heliorestis acidaminivorans</name>
    <dbReference type="NCBI Taxonomy" id="553427"/>
    <lineage>
        <taxon>Bacteria</taxon>
        <taxon>Bacillati</taxon>
        <taxon>Bacillota</taxon>
        <taxon>Clostridia</taxon>
        <taxon>Eubacteriales</taxon>
        <taxon>Heliobacteriaceae</taxon>
        <taxon>Heliorestis</taxon>
    </lineage>
</organism>
<reference evidence="2 3" key="1">
    <citation type="submission" date="2019-10" db="EMBL/GenBank/DDBJ databases">
        <title>Whole-genome sequence of the extremophile Heliorestis acidaminivorans DSM 24790.</title>
        <authorList>
            <person name="Kyndt J.A."/>
            <person name="Meyer T.E."/>
        </authorList>
    </citation>
    <scope>NUCLEOTIDE SEQUENCE [LARGE SCALE GENOMIC DNA]</scope>
    <source>
        <strain evidence="2 3">DSM 24790</strain>
    </source>
</reference>
<dbReference type="Pfam" id="PF12838">
    <property type="entry name" value="Fer4_7"/>
    <property type="match status" value="1"/>
</dbReference>
<dbReference type="RefSeq" id="WP_151619549.1">
    <property type="nucleotide sequence ID" value="NZ_WBXO01000004.1"/>
</dbReference>
<evidence type="ECO:0000313" key="3">
    <source>
        <dbReference type="Proteomes" id="UP000468766"/>
    </source>
</evidence>
<proteinExistence type="predicted"/>
<feature type="domain" description="4Fe-4S ferredoxin-type" evidence="1">
    <location>
        <begin position="19"/>
        <end position="48"/>
    </location>
</feature>
<accession>A0A6I0EX84</accession>
<gene>
    <name evidence="2" type="primary">fdxB</name>
    <name evidence="2" type="ORF">F9B85_06310</name>
</gene>